<feature type="domain" description="Toprim" evidence="13">
    <location>
        <begin position="259"/>
        <end position="342"/>
    </location>
</feature>
<name>A0A1L5YBE9_9EUKA</name>
<evidence type="ECO:0000256" key="8">
    <source>
        <dbReference type="ARBA" id="ARBA00022771"/>
    </source>
</evidence>
<evidence type="ECO:0000256" key="2">
    <source>
        <dbReference type="ARBA" id="ARBA00022478"/>
    </source>
</evidence>
<dbReference type="InterPro" id="IPR034151">
    <property type="entry name" value="TOPRIM_DnaG_bac"/>
</dbReference>
<accession>A0A1L5YBE9</accession>
<keyword evidence="7" id="KW-0479">Metal-binding</keyword>
<dbReference type="Pfam" id="PF10410">
    <property type="entry name" value="DnaB_bind"/>
    <property type="match status" value="1"/>
</dbReference>
<dbReference type="PANTHER" id="PTHR30313">
    <property type="entry name" value="DNA PRIMASE"/>
    <property type="match status" value="1"/>
</dbReference>
<dbReference type="CDD" id="cd03364">
    <property type="entry name" value="TOPRIM_DnaG_primases"/>
    <property type="match status" value="1"/>
</dbReference>
<dbReference type="PROSITE" id="PS50880">
    <property type="entry name" value="TOPRIM"/>
    <property type="match status" value="1"/>
</dbReference>
<evidence type="ECO:0000256" key="10">
    <source>
        <dbReference type="ARBA" id="ARBA00022842"/>
    </source>
</evidence>
<evidence type="ECO:0000256" key="4">
    <source>
        <dbReference type="ARBA" id="ARBA00022679"/>
    </source>
</evidence>
<dbReference type="Gene3D" id="3.90.980.10">
    <property type="entry name" value="DNA primase, catalytic core, N-terminal domain"/>
    <property type="match status" value="1"/>
</dbReference>
<dbReference type="EMBL" id="KY124271">
    <property type="protein sequence ID" value="AQX44794.1"/>
    <property type="molecule type" value="Genomic_DNA"/>
</dbReference>
<dbReference type="HAMAP" id="MF_00974">
    <property type="entry name" value="DNA_primase_DnaG"/>
    <property type="match status" value="1"/>
</dbReference>
<dbReference type="Gene3D" id="3.90.580.10">
    <property type="entry name" value="Zinc finger, CHC2-type domain"/>
    <property type="match status" value="1"/>
</dbReference>
<evidence type="ECO:0000313" key="15">
    <source>
        <dbReference type="EMBL" id="AQX44794.1"/>
    </source>
</evidence>
<dbReference type="SUPFAM" id="SSF56731">
    <property type="entry name" value="DNA primase core"/>
    <property type="match status" value="1"/>
</dbReference>
<keyword evidence="12" id="KW-0804">Transcription</keyword>
<evidence type="ECO:0000256" key="12">
    <source>
        <dbReference type="ARBA" id="ARBA00023163"/>
    </source>
</evidence>
<dbReference type="SMART" id="SM00400">
    <property type="entry name" value="ZnF_CHCC"/>
    <property type="match status" value="1"/>
</dbReference>
<dbReference type="Pfam" id="PF13155">
    <property type="entry name" value="Toprim_2"/>
    <property type="match status" value="1"/>
</dbReference>
<dbReference type="InterPro" id="IPR050219">
    <property type="entry name" value="DnaG_primase"/>
</dbReference>
<keyword evidence="11" id="KW-0238">DNA-binding</keyword>
<organism evidence="14">
    <name type="scientific">Paulinella micropora</name>
    <dbReference type="NCBI Taxonomy" id="1928728"/>
    <lineage>
        <taxon>Eukaryota</taxon>
        <taxon>Sar</taxon>
        <taxon>Rhizaria</taxon>
        <taxon>Cercozoa</taxon>
        <taxon>Imbricatea</taxon>
        <taxon>Silicofilosea</taxon>
        <taxon>Euglyphida</taxon>
        <taxon>Paulinellidae</taxon>
        <taxon>Paulinella</taxon>
    </lineage>
</organism>
<evidence type="ECO:0000256" key="5">
    <source>
        <dbReference type="ARBA" id="ARBA00022695"/>
    </source>
</evidence>
<evidence type="ECO:0000256" key="3">
    <source>
        <dbReference type="ARBA" id="ARBA00022515"/>
    </source>
</evidence>
<dbReference type="GO" id="GO:0008270">
    <property type="term" value="F:zinc ion binding"/>
    <property type="evidence" value="ECO:0007669"/>
    <property type="project" value="UniProtKB-KW"/>
</dbReference>
<dbReference type="FunFam" id="3.90.580.10:FF:000001">
    <property type="entry name" value="DNA primase"/>
    <property type="match status" value="1"/>
</dbReference>
<gene>
    <name evidence="14" type="primary">dnaG</name>
    <name evidence="16" type="synonym">MYN1_Chr_191</name>
    <name evidence="14" type="ORF">PCKR_232</name>
    <name evidence="15" type="ORF">PFK_232</name>
    <name evidence="16" type="ORF">PMYN1_Chma195</name>
</gene>
<dbReference type="InterPro" id="IPR006171">
    <property type="entry name" value="TOPRIM_dom"/>
</dbReference>
<dbReference type="InterPro" id="IPR036977">
    <property type="entry name" value="DNA_primase_Znf_CHC2"/>
</dbReference>
<dbReference type="GO" id="GO:0003899">
    <property type="term" value="F:DNA-directed RNA polymerase activity"/>
    <property type="evidence" value="ECO:0007669"/>
    <property type="project" value="InterPro"/>
</dbReference>
<dbReference type="PANTHER" id="PTHR30313:SF2">
    <property type="entry name" value="DNA PRIMASE"/>
    <property type="match status" value="1"/>
</dbReference>
<dbReference type="GO" id="GO:0005737">
    <property type="term" value="C:cytoplasm"/>
    <property type="evidence" value="ECO:0007669"/>
    <property type="project" value="TreeGrafter"/>
</dbReference>
<reference evidence="16 17" key="2">
    <citation type="submission" date="2019-06" db="EMBL/GenBank/DDBJ databases">
        <title>A hidden player of endosymbiotic evolution: DNA virus triggered massive gene transfer.</title>
        <authorList>
            <person name="Matsuo M."/>
            <person name="Katahata A."/>
            <person name="Tachikawa M."/>
            <person name="Minakuchi Y."/>
            <person name="Noguchi H."/>
            <person name="Toyoda A."/>
            <person name="Fujiyama A."/>
            <person name="Suzuki Y."/>
            <person name="Satoh S."/>
            <person name="Nakayama T."/>
            <person name="Kamikawa R."/>
            <person name="Nomura M."/>
            <person name="Inagaki Y."/>
            <person name="Ishida K."/>
            <person name="Obokata J."/>
        </authorList>
    </citation>
    <scope>NUCLEOTIDE SEQUENCE [LARGE SCALE GENOMIC DNA]</scope>
    <source>
        <strain evidence="16 17">MYN1</strain>
    </source>
</reference>
<dbReference type="GO" id="GO:0000428">
    <property type="term" value="C:DNA-directed RNA polymerase complex"/>
    <property type="evidence" value="ECO:0007669"/>
    <property type="project" value="UniProtKB-KW"/>
</dbReference>
<dbReference type="SUPFAM" id="SSF57783">
    <property type="entry name" value="Zinc beta-ribbon"/>
    <property type="match status" value="1"/>
</dbReference>
<dbReference type="EMBL" id="LC490351">
    <property type="protein sequence ID" value="BBL86007.1"/>
    <property type="molecule type" value="Genomic_DNA"/>
</dbReference>
<evidence type="ECO:0000313" key="16">
    <source>
        <dbReference type="EMBL" id="BBL86007.1"/>
    </source>
</evidence>
<evidence type="ECO:0000313" key="17">
    <source>
        <dbReference type="Proteomes" id="UP000503178"/>
    </source>
</evidence>
<dbReference type="EMBL" id="KX897545">
    <property type="protein sequence ID" value="APP88027.1"/>
    <property type="molecule type" value="Genomic_DNA"/>
</dbReference>
<evidence type="ECO:0000256" key="7">
    <source>
        <dbReference type="ARBA" id="ARBA00022723"/>
    </source>
</evidence>
<dbReference type="NCBIfam" id="TIGR01391">
    <property type="entry name" value="dnaG"/>
    <property type="match status" value="1"/>
</dbReference>
<proteinExistence type="inferred from homology"/>
<dbReference type="InterPro" id="IPR013264">
    <property type="entry name" value="DNAG_N"/>
</dbReference>
<dbReference type="PIRSF" id="PIRSF002811">
    <property type="entry name" value="DnaG"/>
    <property type="match status" value="1"/>
</dbReference>
<keyword evidence="10" id="KW-0460">Magnesium</keyword>
<dbReference type="Gene3D" id="3.40.1360.10">
    <property type="match status" value="1"/>
</dbReference>
<keyword evidence="6" id="KW-0235">DNA replication</keyword>
<dbReference type="GO" id="GO:0003677">
    <property type="term" value="F:DNA binding"/>
    <property type="evidence" value="ECO:0007669"/>
    <property type="project" value="UniProtKB-KW"/>
</dbReference>
<geneLocation type="plastid" evidence="14"/>
<keyword evidence="14" id="KW-0934">Plastid</keyword>
<dbReference type="GO" id="GO:0006269">
    <property type="term" value="P:DNA replication, synthesis of primer"/>
    <property type="evidence" value="ECO:0007669"/>
    <property type="project" value="UniProtKB-KW"/>
</dbReference>
<keyword evidence="5" id="KW-0548">Nucleotidyltransferase</keyword>
<keyword evidence="17" id="KW-1185">Reference proteome</keyword>
<sequence length="673" mass="77622">MNKQDLHQHIVEAVKERLDIVDIISDYVILKKRGREFVGICPFHNDKTPSLTVSPTKKLYHCFSCGAGGNGIKFLMEFQRRNFHDTILHLAQKYQLSIEIDSSDPQTSQREKVYEILTLASQWFHSQLYKPTGAKALTYLQKERNLNNEIINNFGLGYAPATWDALFQYLHETKHFTVEVLKKSGLVKPRNSGIGLYDRFRDRIIIPIRDYQGRTIAFGGRSLSENNPKYLNSPETEVFQKSKCLFGIDRAYHSISKCDEAVVVEGYFDVISLHRVGITNAVASLGTTLNKQQMTQLCHYTEHKRIILNFDTDEAGFQATQRAINEVEELALKGQVELRILHLSKTKDPDDFTNSHSPFEYQMLLDKAPLWLDWQIAQILEDKDLNETKQFQQVISAVVPLLGKLSQPTLRSHYLKKVAELLSGGQSRFALRLEEDLHRQIIKENHNSFDISTYHGHSHEFKIQELAEEEILRIYIHCGSSRERIHHELFENQNINFNVPSHSFIWNAIERVQSDYLKIHLLKGSGSIESSKLANLDLVKLLPNQLIPESNSDLNNKLVQLLNPNEVQLAALTQPLLQLRGATAVIEKQKSLKRCQYLLDAWSNQRLQTLEDCIGILIEQESVESPGPVNMESKVDSMFFMLNANTIRFQELYYREREYISNLDRQRWTNLVT</sequence>
<reference evidence="14" key="1">
    <citation type="journal article" date="2017" name="Protist">
        <title>Diversity of the Photosynthetic Paulinella Species, with the Description of Paulinella micropora sp. nov. and the Chromatophore Genome Sequence for strain KR01.</title>
        <authorList>
            <person name="Lhee D."/>
            <person name="Yang E.C."/>
            <person name="Kim J.I."/>
            <person name="Nakayama T."/>
            <person name="Zuccarello G."/>
            <person name="Andersen R.A."/>
            <person name="Yoon H.S."/>
        </authorList>
    </citation>
    <scope>NUCLEOTIDE SEQUENCE</scope>
    <source>
        <strain evidence="15">FK01</strain>
        <strain evidence="14">KR01</strain>
    </source>
</reference>
<dbReference type="SMART" id="SM00493">
    <property type="entry name" value="TOPRIM"/>
    <property type="match status" value="1"/>
</dbReference>
<evidence type="ECO:0000256" key="9">
    <source>
        <dbReference type="ARBA" id="ARBA00022833"/>
    </source>
</evidence>
<dbReference type="InterPro" id="IPR002694">
    <property type="entry name" value="Znf_CHC2"/>
</dbReference>
<comment type="cofactor">
    <cofactor evidence="1">
        <name>Zn(2+)</name>
        <dbReference type="ChEBI" id="CHEBI:29105"/>
    </cofactor>
</comment>
<dbReference type="Pfam" id="PF08275">
    <property type="entry name" value="DNAG_N"/>
    <property type="match status" value="1"/>
</dbReference>
<dbReference type="InterPro" id="IPR037068">
    <property type="entry name" value="DNA_primase_core_N_sf"/>
</dbReference>
<evidence type="ECO:0000256" key="1">
    <source>
        <dbReference type="ARBA" id="ARBA00001947"/>
    </source>
</evidence>
<protein>
    <submittedName>
        <fullName evidence="14">DNA primase</fullName>
    </submittedName>
</protein>
<dbReference type="Pfam" id="PF01807">
    <property type="entry name" value="Zn_ribbon_DnaG"/>
    <property type="match status" value="1"/>
</dbReference>
<dbReference type="Proteomes" id="UP000503178">
    <property type="component" value="Chromatophore Pltd"/>
</dbReference>
<keyword evidence="3" id="KW-0639">Primosome</keyword>
<dbReference type="FunFam" id="3.90.980.10:FF:000001">
    <property type="entry name" value="DNA primase"/>
    <property type="match status" value="1"/>
</dbReference>
<evidence type="ECO:0000256" key="11">
    <source>
        <dbReference type="ARBA" id="ARBA00023125"/>
    </source>
</evidence>
<evidence type="ECO:0000313" key="14">
    <source>
        <dbReference type="EMBL" id="APP88027.1"/>
    </source>
</evidence>
<keyword evidence="8" id="KW-0863">Zinc-finger</keyword>
<keyword evidence="2" id="KW-0240">DNA-directed RNA polymerase</keyword>
<dbReference type="AlphaFoldDB" id="A0A1L5YBE9"/>
<dbReference type="InterPro" id="IPR006295">
    <property type="entry name" value="DNA_primase_DnaG"/>
</dbReference>
<evidence type="ECO:0000256" key="6">
    <source>
        <dbReference type="ARBA" id="ARBA00022705"/>
    </source>
</evidence>
<dbReference type="InterPro" id="IPR030846">
    <property type="entry name" value="DnaG_bac"/>
</dbReference>
<evidence type="ECO:0000259" key="13">
    <source>
        <dbReference type="PROSITE" id="PS50880"/>
    </source>
</evidence>
<dbReference type="InterPro" id="IPR019475">
    <property type="entry name" value="DNA_primase_DnaB-bd"/>
</dbReference>
<keyword evidence="9" id="KW-0862">Zinc</keyword>
<keyword evidence="4" id="KW-0808">Transferase</keyword>